<evidence type="ECO:0000259" key="2">
    <source>
        <dbReference type="Pfam" id="PF04773"/>
    </source>
</evidence>
<name>A0ABR7D268_9BACT</name>
<feature type="domain" description="FecR protein" evidence="2">
    <location>
        <begin position="190"/>
        <end position="277"/>
    </location>
</feature>
<keyword evidence="1" id="KW-0812">Transmembrane</keyword>
<dbReference type="Pfam" id="PF16344">
    <property type="entry name" value="FecR_C"/>
    <property type="match status" value="1"/>
</dbReference>
<sequence length="393" mass="45370">METEEQKRKIIKAIAAHLANVSTEEEDLLLKEWRAESEENEALFQRFAEEGFVGQKLERMAEVDVKSAWYLMEKRVDRKRMEERRRRLRVYMNYAAVAAGILLVITLAYVLQPSEQKKEVIAQQEINVSKEAHLVLGNGRIVKIDEAGNQAIDESGGVTIYKESNHLDYSRSNEGKDSVVVYNEMHTLNGMEYMMILADGTRVFLNAESKLRYPVRFHGERVVEFEGEGYFCVAKDSLHPFIVKTKGMDVRVLGTEFNLRAYDDENSFETTLVKGRVAVKSGEHEHEIVPGEQVVYERASGLLNMREVDVSLYTAWHYSEIKFKDTSMERVARNLARWYGVKFEFLDEESKRVELGGCINRYENIAPILDMLRRTELVNVVLENNTVYVSIKK</sequence>
<dbReference type="InterPro" id="IPR032508">
    <property type="entry name" value="FecR_C"/>
</dbReference>
<dbReference type="InterPro" id="IPR012373">
    <property type="entry name" value="Ferrdict_sens_TM"/>
</dbReference>
<evidence type="ECO:0000313" key="5">
    <source>
        <dbReference type="Proteomes" id="UP000646484"/>
    </source>
</evidence>
<comment type="caution">
    <text evidence="4">The sequence shown here is derived from an EMBL/GenBank/DDBJ whole genome shotgun (WGS) entry which is preliminary data.</text>
</comment>
<dbReference type="RefSeq" id="WP_186976302.1">
    <property type="nucleotide sequence ID" value="NZ_JACOOH010000005.1"/>
</dbReference>
<organism evidence="4 5">
    <name type="scientific">Butyricimonas hominis</name>
    <dbReference type="NCBI Taxonomy" id="2763032"/>
    <lineage>
        <taxon>Bacteria</taxon>
        <taxon>Pseudomonadati</taxon>
        <taxon>Bacteroidota</taxon>
        <taxon>Bacteroidia</taxon>
        <taxon>Bacteroidales</taxon>
        <taxon>Odoribacteraceae</taxon>
        <taxon>Butyricimonas</taxon>
    </lineage>
</organism>
<dbReference type="Gene3D" id="3.55.50.30">
    <property type="match status" value="1"/>
</dbReference>
<accession>A0ABR7D268</accession>
<evidence type="ECO:0000259" key="3">
    <source>
        <dbReference type="Pfam" id="PF16344"/>
    </source>
</evidence>
<dbReference type="Gene3D" id="2.60.120.1440">
    <property type="match status" value="1"/>
</dbReference>
<proteinExistence type="predicted"/>
<feature type="transmembrane region" description="Helical" evidence="1">
    <location>
        <begin position="88"/>
        <end position="111"/>
    </location>
</feature>
<keyword evidence="5" id="KW-1185">Reference proteome</keyword>
<dbReference type="PANTHER" id="PTHR30273">
    <property type="entry name" value="PERIPLASMIC SIGNAL SENSOR AND SIGMA FACTOR ACTIVATOR FECR-RELATED"/>
    <property type="match status" value="1"/>
</dbReference>
<dbReference type="PANTHER" id="PTHR30273:SF2">
    <property type="entry name" value="PROTEIN FECR"/>
    <property type="match status" value="1"/>
</dbReference>
<dbReference type="InterPro" id="IPR006860">
    <property type="entry name" value="FecR"/>
</dbReference>
<gene>
    <name evidence="4" type="ORF">H8S64_12235</name>
</gene>
<evidence type="ECO:0000313" key="4">
    <source>
        <dbReference type="EMBL" id="MBC5621867.1"/>
    </source>
</evidence>
<dbReference type="EMBL" id="JACOOH010000005">
    <property type="protein sequence ID" value="MBC5621867.1"/>
    <property type="molecule type" value="Genomic_DNA"/>
</dbReference>
<dbReference type="Proteomes" id="UP000646484">
    <property type="component" value="Unassembled WGS sequence"/>
</dbReference>
<evidence type="ECO:0000256" key="1">
    <source>
        <dbReference type="SAM" id="Phobius"/>
    </source>
</evidence>
<feature type="domain" description="Protein FecR C-terminal" evidence="3">
    <location>
        <begin position="321"/>
        <end position="389"/>
    </location>
</feature>
<keyword evidence="1" id="KW-0472">Membrane</keyword>
<protein>
    <submittedName>
        <fullName evidence="4">FecR domain-containing protein</fullName>
    </submittedName>
</protein>
<reference evidence="4 5" key="1">
    <citation type="submission" date="2020-08" db="EMBL/GenBank/DDBJ databases">
        <title>Genome public.</title>
        <authorList>
            <person name="Liu C."/>
            <person name="Sun Q."/>
        </authorList>
    </citation>
    <scope>NUCLEOTIDE SEQUENCE [LARGE SCALE GENOMIC DNA]</scope>
    <source>
        <strain evidence="4 5">NSJ-56</strain>
    </source>
</reference>
<keyword evidence="1" id="KW-1133">Transmembrane helix</keyword>
<dbReference type="Pfam" id="PF04773">
    <property type="entry name" value="FecR"/>
    <property type="match status" value="1"/>
</dbReference>